<proteinExistence type="predicted"/>
<dbReference type="AlphaFoldDB" id="A0AAU9JQW3"/>
<evidence type="ECO:0000313" key="2">
    <source>
        <dbReference type="EMBL" id="CAG9330197.1"/>
    </source>
</evidence>
<reference evidence="2" key="1">
    <citation type="submission" date="2021-09" db="EMBL/GenBank/DDBJ databases">
        <authorList>
            <consortium name="AG Swart"/>
            <person name="Singh M."/>
            <person name="Singh A."/>
            <person name="Seah K."/>
            <person name="Emmerich C."/>
        </authorList>
    </citation>
    <scope>NUCLEOTIDE SEQUENCE</scope>
    <source>
        <strain evidence="2">ATCC30299</strain>
    </source>
</reference>
<name>A0AAU9JQW3_9CILI</name>
<dbReference type="EMBL" id="CAJZBQ010000051">
    <property type="protein sequence ID" value="CAG9330197.1"/>
    <property type="molecule type" value="Genomic_DNA"/>
</dbReference>
<organism evidence="2 3">
    <name type="scientific">Blepharisma stoltei</name>
    <dbReference type="NCBI Taxonomy" id="1481888"/>
    <lineage>
        <taxon>Eukaryota</taxon>
        <taxon>Sar</taxon>
        <taxon>Alveolata</taxon>
        <taxon>Ciliophora</taxon>
        <taxon>Postciliodesmatophora</taxon>
        <taxon>Heterotrichea</taxon>
        <taxon>Heterotrichida</taxon>
        <taxon>Blepharismidae</taxon>
        <taxon>Blepharisma</taxon>
    </lineage>
</organism>
<sequence>MSYKFLQSQNRDRSRRQQNPQIPTKSFSFIVTKSANPSNPTQQNFATKPKQIQNSPNINPRNLEAGKYLYIKNQKLISSQDNLIPSNEKVQSIPSYDDLCQPESLSNHESDHSLLISDRLGHVTGVDSYSHLSTEEAKVLTQVRDQQPKAELRSSPIIFSSVSSRHSSPKKVDSIAQKTNELEAIFKEEIEKYKKLEKIYNDLLEKHTESETSNEKLIQNLSKEINRLKTHQEPTKPQENPTLSLVLEEIKLIKERLDIIEKSQ</sequence>
<feature type="compositionally biased region" description="Polar residues" evidence="1">
    <location>
        <begin position="20"/>
        <end position="59"/>
    </location>
</feature>
<comment type="caution">
    <text evidence="2">The sequence shown here is derived from an EMBL/GenBank/DDBJ whole genome shotgun (WGS) entry which is preliminary data.</text>
</comment>
<protein>
    <submittedName>
        <fullName evidence="2">Uncharacterized protein</fullName>
    </submittedName>
</protein>
<evidence type="ECO:0000256" key="1">
    <source>
        <dbReference type="SAM" id="MobiDB-lite"/>
    </source>
</evidence>
<dbReference type="Proteomes" id="UP001162131">
    <property type="component" value="Unassembled WGS sequence"/>
</dbReference>
<gene>
    <name evidence="2" type="ORF">BSTOLATCC_MIC50797</name>
</gene>
<keyword evidence="3" id="KW-1185">Reference proteome</keyword>
<feature type="region of interest" description="Disordered" evidence="1">
    <location>
        <begin position="1"/>
        <end position="59"/>
    </location>
</feature>
<evidence type="ECO:0000313" key="3">
    <source>
        <dbReference type="Proteomes" id="UP001162131"/>
    </source>
</evidence>
<accession>A0AAU9JQW3</accession>